<dbReference type="Proteomes" id="UP001595075">
    <property type="component" value="Unassembled WGS sequence"/>
</dbReference>
<sequence>MSEDLEEELVMVDHQAPDSPIQERDQEVDGQDSEGSSDEDDEEEVSVGNKFKDIILQLKEGKLDLRDSAKLEAFALENVNYLGQKTTGNGDHNTLLHLLVDDAKDKVFDIYQPLVRLLIDRYPQILSEKDNNEKTALYIAIYKKRSKLVRFICKNYQEIASILDIPCYRSENCIHVAIRRNVAPELACFLIKYANETALIAKEDKGNTPLHLAVAYDRCTEKQLAVVEALIAQCDKAMDQRTGAEPPLSPYQYHEHTRLESKKAADKEAKLAEKDKIASQEKNEEGGTDGQPISGKDKKFATPMIDPKAGKPGPGPKIAAVTMEAFKPGPLRRTATGVEGISNAKPGAATGHGDQLKIKTAFIAGLAASSQGTSSLPKMDKPKKKREPKEEAKVTEESAASIRNYLKLYCMRNRNHDDVVDFLYGRNQENQIYFDLYDSPSKTISEDRIEEGLDHLKFEDILQYVALPSLHLEKKPISTKLRKTSRSDGKGRSDMVFLFNFLRHKKVQRIIRVIVDDMAEPAHSDEAIETALAGFRVEIWDWKKLDLCTETILAAAFDAEEVCLYWSGNNAVLRGWSEAGGLPLLRKLRKVHLHVEQGLESSRRTENNIEDFRSRLAKLRPDVEVDVVKEQQPEKQISIGGLADTAHEQSEHRHRWLTCMDEFADFIQNVDTPRDLTVEPITIALIDDGVDINEQSLHAKIIGGRSFCQRDTHQNLSKPYYVTSGGHGTVMASLICRVFPKAQLYVVKLDEHISENLKRQITAKSAAKAVRAAVDKKVHIISMSWSIERTATNAADIMDLEVAIEAAARAGILMFCAANDQGVAADRSFPAACGGTKHLFKIGAAEASGTVWKWVGDPADVDFIFPGHNVVKDRPNNLPLEKCNTLTGSSVATAFAAGLAALVLYCVQLGALNTVESKDRQGSAVTMEDFKAIKGHERMKEAFAAIGTSQASGNKYIEVWDVFGPAAKKADKVGRGGRLEVVAEVARRLKSRRTLE</sequence>
<evidence type="ECO:0000313" key="8">
    <source>
        <dbReference type="EMBL" id="KAL2065765.1"/>
    </source>
</evidence>
<evidence type="ECO:0000256" key="4">
    <source>
        <dbReference type="ARBA" id="ARBA00022825"/>
    </source>
</evidence>
<dbReference type="InterPro" id="IPR036770">
    <property type="entry name" value="Ankyrin_rpt-contain_sf"/>
</dbReference>
<name>A0ABR4C776_9HELO</name>
<evidence type="ECO:0000256" key="5">
    <source>
        <dbReference type="PROSITE-ProRule" id="PRU01240"/>
    </source>
</evidence>
<dbReference type="SMART" id="SM00248">
    <property type="entry name" value="ANK"/>
    <property type="match status" value="4"/>
</dbReference>
<dbReference type="Pfam" id="PF13857">
    <property type="entry name" value="Ank_5"/>
    <property type="match status" value="1"/>
</dbReference>
<keyword evidence="3 5" id="KW-0378">Hydrolase</keyword>
<comment type="caution">
    <text evidence="8">The sequence shown here is derived from an EMBL/GenBank/DDBJ whole genome shotgun (WGS) entry which is preliminary data.</text>
</comment>
<feature type="active site" description="Charge relay system" evidence="5">
    <location>
        <position position="687"/>
    </location>
</feature>
<dbReference type="PANTHER" id="PTHR43399:SF4">
    <property type="entry name" value="CELL WALL-ASSOCIATED PROTEASE"/>
    <property type="match status" value="1"/>
</dbReference>
<keyword evidence="9" id="KW-1185">Reference proteome</keyword>
<dbReference type="InterPro" id="IPR051048">
    <property type="entry name" value="Peptidase_S8/S53_subtilisin"/>
</dbReference>
<dbReference type="PRINTS" id="PR00723">
    <property type="entry name" value="SUBTILISIN"/>
</dbReference>
<organism evidence="8 9">
    <name type="scientific">Oculimacula yallundae</name>
    <dbReference type="NCBI Taxonomy" id="86028"/>
    <lineage>
        <taxon>Eukaryota</taxon>
        <taxon>Fungi</taxon>
        <taxon>Dikarya</taxon>
        <taxon>Ascomycota</taxon>
        <taxon>Pezizomycotina</taxon>
        <taxon>Leotiomycetes</taxon>
        <taxon>Helotiales</taxon>
        <taxon>Ploettnerulaceae</taxon>
        <taxon>Oculimacula</taxon>
    </lineage>
</organism>
<keyword evidence="2 5" id="KW-0645">Protease</keyword>
<dbReference type="InterPro" id="IPR002110">
    <property type="entry name" value="Ankyrin_rpt"/>
</dbReference>
<proteinExistence type="inferred from homology"/>
<dbReference type="CDD" id="cd07491">
    <property type="entry name" value="Peptidases_S8_7"/>
    <property type="match status" value="1"/>
</dbReference>
<feature type="active site" description="Charge relay system" evidence="5">
    <location>
        <position position="890"/>
    </location>
</feature>
<reference evidence="8 9" key="1">
    <citation type="journal article" date="2024" name="Commun. Biol.">
        <title>Comparative genomic analysis of thermophilic fungi reveals convergent evolutionary adaptations and gene losses.</title>
        <authorList>
            <person name="Steindorff A.S."/>
            <person name="Aguilar-Pontes M.V."/>
            <person name="Robinson A.J."/>
            <person name="Andreopoulos B."/>
            <person name="LaButti K."/>
            <person name="Kuo A."/>
            <person name="Mondo S."/>
            <person name="Riley R."/>
            <person name="Otillar R."/>
            <person name="Haridas S."/>
            <person name="Lipzen A."/>
            <person name="Grimwood J."/>
            <person name="Schmutz J."/>
            <person name="Clum A."/>
            <person name="Reid I.D."/>
            <person name="Moisan M.C."/>
            <person name="Butler G."/>
            <person name="Nguyen T.T.M."/>
            <person name="Dewar K."/>
            <person name="Conant G."/>
            <person name="Drula E."/>
            <person name="Henrissat B."/>
            <person name="Hansel C."/>
            <person name="Singer S."/>
            <person name="Hutchinson M.I."/>
            <person name="de Vries R.P."/>
            <person name="Natvig D.O."/>
            <person name="Powell A.J."/>
            <person name="Tsang A."/>
            <person name="Grigoriev I.V."/>
        </authorList>
    </citation>
    <scope>NUCLEOTIDE SEQUENCE [LARGE SCALE GENOMIC DNA]</scope>
    <source>
        <strain evidence="8 9">CBS 494.80</strain>
    </source>
</reference>
<protein>
    <recommendedName>
        <fullName evidence="7">Peptidase S8/S53 domain-containing protein</fullName>
    </recommendedName>
</protein>
<evidence type="ECO:0000256" key="1">
    <source>
        <dbReference type="ARBA" id="ARBA00011073"/>
    </source>
</evidence>
<feature type="region of interest" description="Disordered" evidence="6">
    <location>
        <begin position="1"/>
        <end position="46"/>
    </location>
</feature>
<evidence type="ECO:0000256" key="2">
    <source>
        <dbReference type="ARBA" id="ARBA00022670"/>
    </source>
</evidence>
<accession>A0ABR4C776</accession>
<dbReference type="SUPFAM" id="SSF48403">
    <property type="entry name" value="Ankyrin repeat"/>
    <property type="match status" value="1"/>
</dbReference>
<feature type="domain" description="Peptidase S8/S53" evidence="7">
    <location>
        <begin position="681"/>
        <end position="904"/>
    </location>
</feature>
<evidence type="ECO:0000256" key="3">
    <source>
        <dbReference type="ARBA" id="ARBA00022801"/>
    </source>
</evidence>
<evidence type="ECO:0000259" key="7">
    <source>
        <dbReference type="Pfam" id="PF00082"/>
    </source>
</evidence>
<feature type="compositionally biased region" description="Acidic residues" evidence="6">
    <location>
        <begin position="1"/>
        <end position="10"/>
    </location>
</feature>
<feature type="compositionally biased region" description="Acidic residues" evidence="6">
    <location>
        <begin position="28"/>
        <end position="45"/>
    </location>
</feature>
<dbReference type="InterPro" id="IPR036852">
    <property type="entry name" value="Peptidase_S8/S53_dom_sf"/>
</dbReference>
<feature type="active site" description="Charge relay system" evidence="5">
    <location>
        <position position="727"/>
    </location>
</feature>
<keyword evidence="4 5" id="KW-0720">Serine protease</keyword>
<evidence type="ECO:0000256" key="6">
    <source>
        <dbReference type="SAM" id="MobiDB-lite"/>
    </source>
</evidence>
<dbReference type="EMBL" id="JAZHXI010000012">
    <property type="protein sequence ID" value="KAL2065765.1"/>
    <property type="molecule type" value="Genomic_DNA"/>
</dbReference>
<comment type="similarity">
    <text evidence="1 5">Belongs to the peptidase S8 family.</text>
</comment>
<feature type="compositionally biased region" description="Basic and acidic residues" evidence="6">
    <location>
        <begin position="387"/>
        <end position="396"/>
    </location>
</feature>
<dbReference type="SUPFAM" id="SSF52743">
    <property type="entry name" value="Subtilisin-like"/>
    <property type="match status" value="1"/>
</dbReference>
<dbReference type="PANTHER" id="PTHR43399">
    <property type="entry name" value="SUBTILISIN-RELATED"/>
    <property type="match status" value="1"/>
</dbReference>
<dbReference type="PROSITE" id="PS51892">
    <property type="entry name" value="SUBTILASE"/>
    <property type="match status" value="1"/>
</dbReference>
<dbReference type="InterPro" id="IPR000209">
    <property type="entry name" value="Peptidase_S8/S53_dom"/>
</dbReference>
<feature type="compositionally biased region" description="Basic and acidic residues" evidence="6">
    <location>
        <begin position="253"/>
        <end position="285"/>
    </location>
</feature>
<dbReference type="Gene3D" id="1.25.40.20">
    <property type="entry name" value="Ankyrin repeat-containing domain"/>
    <property type="match status" value="1"/>
</dbReference>
<feature type="region of interest" description="Disordered" evidence="6">
    <location>
        <begin position="371"/>
        <end position="396"/>
    </location>
</feature>
<evidence type="ECO:0000313" key="9">
    <source>
        <dbReference type="Proteomes" id="UP001595075"/>
    </source>
</evidence>
<dbReference type="InterPro" id="IPR015500">
    <property type="entry name" value="Peptidase_S8_subtilisin-rel"/>
</dbReference>
<dbReference type="Pfam" id="PF00082">
    <property type="entry name" value="Peptidase_S8"/>
    <property type="match status" value="1"/>
</dbReference>
<feature type="region of interest" description="Disordered" evidence="6">
    <location>
        <begin position="241"/>
        <end position="314"/>
    </location>
</feature>
<dbReference type="Gene3D" id="3.40.50.200">
    <property type="entry name" value="Peptidase S8/S53 domain"/>
    <property type="match status" value="1"/>
</dbReference>
<gene>
    <name evidence="8" type="ORF">VTL71DRAFT_3435</name>
</gene>